<sequence length="165" mass="18376">MASAVLAASAAATDVQRKGSGRAPAPEIDRTKTCPLLLRVFPKIGDHHHVSEFAERGREPKDEVQIYTWPDASLRELCELVKEVRPEARKPTAKLSFAFVYPDRVGRNVLRPVGNVMSAPHRRGESDEKTLAALSFQTGDFLDVAIHPNATSSTMHDNRDTRRYK</sequence>
<dbReference type="InterPro" id="IPR042534">
    <property type="entry name" value="SAP18_sf"/>
</dbReference>
<dbReference type="InterPro" id="IPR010516">
    <property type="entry name" value="SAP18"/>
</dbReference>
<dbReference type="AlphaFoldDB" id="A0AAE0G0I5"/>
<evidence type="ECO:0008006" key="4">
    <source>
        <dbReference type="Google" id="ProtNLM"/>
    </source>
</evidence>
<dbReference type="Proteomes" id="UP001190700">
    <property type="component" value="Unassembled WGS sequence"/>
</dbReference>
<gene>
    <name evidence="2" type="ORF">CYMTET_22549</name>
</gene>
<dbReference type="GO" id="GO:0003714">
    <property type="term" value="F:transcription corepressor activity"/>
    <property type="evidence" value="ECO:0007669"/>
    <property type="project" value="TreeGrafter"/>
</dbReference>
<dbReference type="EMBL" id="LGRX02011429">
    <property type="protein sequence ID" value="KAK3268980.1"/>
    <property type="molecule type" value="Genomic_DNA"/>
</dbReference>
<dbReference type="Gene3D" id="3.10.20.550">
    <property type="entry name" value="ASAP complex, SAP18 subunit"/>
    <property type="match status" value="1"/>
</dbReference>
<reference evidence="2 3" key="1">
    <citation type="journal article" date="2015" name="Genome Biol. Evol.">
        <title>Comparative Genomics of a Bacterivorous Green Alga Reveals Evolutionary Causalities and Consequences of Phago-Mixotrophic Mode of Nutrition.</title>
        <authorList>
            <person name="Burns J.A."/>
            <person name="Paasch A."/>
            <person name="Narechania A."/>
            <person name="Kim E."/>
        </authorList>
    </citation>
    <scope>NUCLEOTIDE SEQUENCE [LARGE SCALE GENOMIC DNA]</scope>
    <source>
        <strain evidence="2 3">PLY_AMNH</strain>
    </source>
</reference>
<evidence type="ECO:0000256" key="1">
    <source>
        <dbReference type="ARBA" id="ARBA00009143"/>
    </source>
</evidence>
<dbReference type="PANTHER" id="PTHR13082:SF0">
    <property type="entry name" value="HISTONE DEACETYLASE COMPLEX SUBUNIT SAP18"/>
    <property type="match status" value="1"/>
</dbReference>
<comment type="caution">
    <text evidence="2">The sequence shown here is derived from an EMBL/GenBank/DDBJ whole genome shotgun (WGS) entry which is preliminary data.</text>
</comment>
<evidence type="ECO:0000313" key="3">
    <source>
        <dbReference type="Proteomes" id="UP001190700"/>
    </source>
</evidence>
<protein>
    <recommendedName>
        <fullName evidence="4">Histone deacetylase complex subunit SAP18</fullName>
    </recommendedName>
</protein>
<evidence type="ECO:0000313" key="2">
    <source>
        <dbReference type="EMBL" id="KAK3268980.1"/>
    </source>
</evidence>
<proteinExistence type="inferred from homology"/>
<dbReference type="Pfam" id="PF06487">
    <property type="entry name" value="SAP18"/>
    <property type="match status" value="1"/>
</dbReference>
<comment type="similarity">
    <text evidence="1">Belongs to the SAP18 family.</text>
</comment>
<dbReference type="GO" id="GO:0005634">
    <property type="term" value="C:nucleus"/>
    <property type="evidence" value="ECO:0007669"/>
    <property type="project" value="TreeGrafter"/>
</dbReference>
<organism evidence="2 3">
    <name type="scientific">Cymbomonas tetramitiformis</name>
    <dbReference type="NCBI Taxonomy" id="36881"/>
    <lineage>
        <taxon>Eukaryota</taxon>
        <taxon>Viridiplantae</taxon>
        <taxon>Chlorophyta</taxon>
        <taxon>Pyramimonadophyceae</taxon>
        <taxon>Pyramimonadales</taxon>
        <taxon>Pyramimonadaceae</taxon>
        <taxon>Cymbomonas</taxon>
    </lineage>
</organism>
<keyword evidence="3" id="KW-1185">Reference proteome</keyword>
<name>A0AAE0G0I5_9CHLO</name>
<accession>A0AAE0G0I5</accession>
<dbReference type="PANTHER" id="PTHR13082">
    <property type="entry name" value="SAP18"/>
    <property type="match status" value="1"/>
</dbReference>